<evidence type="ECO:0000256" key="2">
    <source>
        <dbReference type="ARBA" id="ARBA00022801"/>
    </source>
</evidence>
<dbReference type="Gene3D" id="3.90.79.10">
    <property type="entry name" value="Nucleoside Triphosphate Pyrophosphohydrolase"/>
    <property type="match status" value="1"/>
</dbReference>
<evidence type="ECO:0000313" key="6">
    <source>
        <dbReference type="Proteomes" id="UP000034054"/>
    </source>
</evidence>
<dbReference type="SUPFAM" id="SSF55811">
    <property type="entry name" value="Nudix"/>
    <property type="match status" value="1"/>
</dbReference>
<keyword evidence="2 5" id="KW-0378">Hydrolase</keyword>
<evidence type="ECO:0000313" key="5">
    <source>
        <dbReference type="EMBL" id="KKW32676.1"/>
    </source>
</evidence>
<sequence length="142" mass="16522">MGMPGNAKKVFEGVIFDVYQWEQKMYDGTTEMFERLDRPDTVDILATTKEGKILIQRQSQPDRDESFLCLIGGRVEKGEDPLEAAKRETFEETGYASMQWEFLLSYQPTSKIRWEMFVYVARACEKTSDQNLDPGERIEVME</sequence>
<dbReference type="Pfam" id="PF00293">
    <property type="entry name" value="NUDIX"/>
    <property type="match status" value="1"/>
</dbReference>
<reference evidence="5 6" key="1">
    <citation type="journal article" date="2015" name="Nature">
        <title>rRNA introns, odd ribosomes, and small enigmatic genomes across a large radiation of phyla.</title>
        <authorList>
            <person name="Brown C.T."/>
            <person name="Hug L.A."/>
            <person name="Thomas B.C."/>
            <person name="Sharon I."/>
            <person name="Castelle C.J."/>
            <person name="Singh A."/>
            <person name="Wilkins M.J."/>
            <person name="Williams K.H."/>
            <person name="Banfield J.F."/>
        </authorList>
    </citation>
    <scope>NUCLEOTIDE SEQUENCE [LARGE SCALE GENOMIC DNA]</scope>
</reference>
<evidence type="ECO:0000256" key="1">
    <source>
        <dbReference type="ARBA" id="ARBA00001946"/>
    </source>
</evidence>
<dbReference type="PANTHER" id="PTHR43046">
    <property type="entry name" value="GDP-MANNOSE MANNOSYL HYDROLASE"/>
    <property type="match status" value="1"/>
</dbReference>
<dbReference type="InterPro" id="IPR015797">
    <property type="entry name" value="NUDIX_hydrolase-like_dom_sf"/>
</dbReference>
<dbReference type="Proteomes" id="UP000034054">
    <property type="component" value="Unassembled WGS sequence"/>
</dbReference>
<dbReference type="EMBL" id="LCRH01000020">
    <property type="protein sequence ID" value="KKW32676.1"/>
    <property type="molecule type" value="Genomic_DNA"/>
</dbReference>
<dbReference type="PANTHER" id="PTHR43046:SF12">
    <property type="entry name" value="GDP-MANNOSE MANNOSYL HYDROLASE"/>
    <property type="match status" value="1"/>
</dbReference>
<gene>
    <name evidence="5" type="ORF">UY76_C0020G0009</name>
</gene>
<keyword evidence="3" id="KW-0460">Magnesium</keyword>
<organism evidence="5 6">
    <name type="scientific">Candidatus Uhrbacteria bacterium GW2011_GWA2_52_8d</name>
    <dbReference type="NCBI Taxonomy" id="1618979"/>
    <lineage>
        <taxon>Bacteria</taxon>
        <taxon>Candidatus Uhriibacteriota</taxon>
    </lineage>
</organism>
<dbReference type="InterPro" id="IPR000086">
    <property type="entry name" value="NUDIX_hydrolase_dom"/>
</dbReference>
<dbReference type="PROSITE" id="PS51462">
    <property type="entry name" value="NUDIX"/>
    <property type="match status" value="1"/>
</dbReference>
<dbReference type="AlphaFoldDB" id="A0A0G1XP30"/>
<evidence type="ECO:0000259" key="4">
    <source>
        <dbReference type="PROSITE" id="PS51462"/>
    </source>
</evidence>
<protein>
    <submittedName>
        <fullName evidence="5">NUDIX hydrolase</fullName>
    </submittedName>
</protein>
<feature type="non-terminal residue" evidence="5">
    <location>
        <position position="142"/>
    </location>
</feature>
<comment type="cofactor">
    <cofactor evidence="1">
        <name>Mg(2+)</name>
        <dbReference type="ChEBI" id="CHEBI:18420"/>
    </cofactor>
</comment>
<comment type="caution">
    <text evidence="5">The sequence shown here is derived from an EMBL/GenBank/DDBJ whole genome shotgun (WGS) entry which is preliminary data.</text>
</comment>
<evidence type="ECO:0000256" key="3">
    <source>
        <dbReference type="ARBA" id="ARBA00022842"/>
    </source>
</evidence>
<dbReference type="InterPro" id="IPR020084">
    <property type="entry name" value="NUDIX_hydrolase_CS"/>
</dbReference>
<accession>A0A0G1XP30</accession>
<proteinExistence type="predicted"/>
<feature type="domain" description="Nudix hydrolase" evidence="4">
    <location>
        <begin position="37"/>
        <end position="142"/>
    </location>
</feature>
<dbReference type="CDD" id="cd03424">
    <property type="entry name" value="NUDIX_ADPRase_Nudt5_UGPPase_Nudt14"/>
    <property type="match status" value="1"/>
</dbReference>
<dbReference type="PROSITE" id="PS00893">
    <property type="entry name" value="NUDIX_BOX"/>
    <property type="match status" value="1"/>
</dbReference>
<name>A0A0G1XP30_9BACT</name>
<dbReference type="GO" id="GO:0016787">
    <property type="term" value="F:hydrolase activity"/>
    <property type="evidence" value="ECO:0007669"/>
    <property type="project" value="UniProtKB-KW"/>
</dbReference>